<dbReference type="InterPro" id="IPR013783">
    <property type="entry name" value="Ig-like_fold"/>
</dbReference>
<dbReference type="InterPro" id="IPR036116">
    <property type="entry name" value="FN3_sf"/>
</dbReference>
<dbReference type="CDD" id="cd00063">
    <property type="entry name" value="FN3"/>
    <property type="match status" value="1"/>
</dbReference>
<dbReference type="PROSITE" id="PS50853">
    <property type="entry name" value="FN3"/>
    <property type="match status" value="1"/>
</dbReference>
<protein>
    <recommendedName>
        <fullName evidence="4">Fibronectin type-III domain-containing protein</fullName>
    </recommendedName>
</protein>
<keyword evidence="1" id="KW-0378">Hydrolase</keyword>
<reference evidence="5 6" key="1">
    <citation type="submission" date="2018-11" db="EMBL/GenBank/DDBJ databases">
        <title>Trebonia kvetii gen.nov., sp.nov., a novel acidophilic actinobacterium, and proposal of the new actinobacterial family Treboniaceae fam. nov.</title>
        <authorList>
            <person name="Rapoport D."/>
            <person name="Sagova-Mareckova M."/>
            <person name="Sedlacek I."/>
            <person name="Provaznik J."/>
            <person name="Kralova S."/>
            <person name="Pavlinic D."/>
            <person name="Benes V."/>
            <person name="Kopecky J."/>
        </authorList>
    </citation>
    <scope>NUCLEOTIDE SEQUENCE [LARGE SCALE GENOMIC DNA]</scope>
    <source>
        <strain evidence="5 6">15Tr583</strain>
    </source>
</reference>
<keyword evidence="6" id="KW-1185">Reference proteome</keyword>
<dbReference type="InterPro" id="IPR049804">
    <property type="entry name" value="Choice_anch_L"/>
</dbReference>
<feature type="domain" description="Fibronectin type-III" evidence="4">
    <location>
        <begin position="111"/>
        <end position="202"/>
    </location>
</feature>
<dbReference type="InterPro" id="IPR003961">
    <property type="entry name" value="FN3_dom"/>
</dbReference>
<evidence type="ECO:0000256" key="3">
    <source>
        <dbReference type="SAM" id="MobiDB-lite"/>
    </source>
</evidence>
<keyword evidence="2" id="KW-0119">Carbohydrate metabolism</keyword>
<name>A0A6P2BLJ4_9ACTN</name>
<dbReference type="SUPFAM" id="SSF49265">
    <property type="entry name" value="Fibronectin type III"/>
    <property type="match status" value="1"/>
</dbReference>
<dbReference type="EMBL" id="RPFW01000017">
    <property type="protein sequence ID" value="TVY98961.1"/>
    <property type="molecule type" value="Genomic_DNA"/>
</dbReference>
<organism evidence="5 6">
    <name type="scientific">Trebonia kvetii</name>
    <dbReference type="NCBI Taxonomy" id="2480626"/>
    <lineage>
        <taxon>Bacteria</taxon>
        <taxon>Bacillati</taxon>
        <taxon>Actinomycetota</taxon>
        <taxon>Actinomycetes</taxon>
        <taxon>Streptosporangiales</taxon>
        <taxon>Treboniaceae</taxon>
        <taxon>Trebonia</taxon>
    </lineage>
</organism>
<evidence type="ECO:0000313" key="6">
    <source>
        <dbReference type="Proteomes" id="UP000460272"/>
    </source>
</evidence>
<keyword evidence="2" id="KW-0624">Polysaccharide degradation</keyword>
<dbReference type="NCBIfam" id="NF038133">
    <property type="entry name" value="choice_anch_L"/>
    <property type="match status" value="1"/>
</dbReference>
<feature type="compositionally biased region" description="Pro residues" evidence="3">
    <location>
        <begin position="303"/>
        <end position="314"/>
    </location>
</feature>
<accession>A0A6P2BLJ4</accession>
<dbReference type="SMART" id="SM00060">
    <property type="entry name" value="FN3"/>
    <property type="match status" value="1"/>
</dbReference>
<gene>
    <name evidence="5" type="ORF">EAS64_42660</name>
</gene>
<dbReference type="Gene3D" id="2.60.40.10">
    <property type="entry name" value="Immunoglobulins"/>
    <property type="match status" value="1"/>
</dbReference>
<feature type="region of interest" description="Disordered" evidence="3">
    <location>
        <begin position="604"/>
        <end position="626"/>
    </location>
</feature>
<dbReference type="GO" id="GO:0016798">
    <property type="term" value="F:hydrolase activity, acting on glycosyl bonds"/>
    <property type="evidence" value="ECO:0007669"/>
    <property type="project" value="UniProtKB-KW"/>
</dbReference>
<dbReference type="OrthoDB" id="6305173at2"/>
<dbReference type="GO" id="GO:0000272">
    <property type="term" value="P:polysaccharide catabolic process"/>
    <property type="evidence" value="ECO:0007669"/>
    <property type="project" value="UniProtKB-KW"/>
</dbReference>
<feature type="region of interest" description="Disordered" evidence="3">
    <location>
        <begin position="302"/>
        <end position="338"/>
    </location>
</feature>
<evidence type="ECO:0000256" key="1">
    <source>
        <dbReference type="ARBA" id="ARBA00023295"/>
    </source>
</evidence>
<evidence type="ECO:0000313" key="5">
    <source>
        <dbReference type="EMBL" id="TVY98961.1"/>
    </source>
</evidence>
<keyword evidence="1" id="KW-0326">Glycosidase</keyword>
<sequence length="817" mass="82295">MIAGLSVTAISAQASEHSAGQPGTLIVTVGAPDGVPANVLIGGTANLIAAKPPAGVSTSVHFSLAAGAYHVALPVVFFSGARYEGKSSAPEAVIYPGKTTTLNVTYTSDGGARDVHVTAVTQTAISLSWTGPAGASYILRRGAGQSAPQSPGQGTGVSVTGTNAADSNLAAGTKYTYSLFTFHNKNWHGPLVITVSTTPAAGSTSATYVAEPSTFFAKAADLSSVTTTGTGVQVVLVAGVPVPFLGSAMILPVSGTLPGGFLGVVSAVSADGRTVALVAGGLSDAFDYYELSVDSFTTDPSLLPTPVPTAPDPGKPSATVTAPVSAKATSSKVTPQQPKTAVKSTAKGLAAPAATSLCGDVGVSQKVTFSPSIALGGDFATKLDKYNFLGVSVPDGASMSLALTAKVTGAVSIETSGDYSCSLPLPGLFKMLSVDPVPMALSLDPTAEFSIGGGVEISNLGASVLGGVAVSGSMSIKNGASFAGNTILQATPLTPDVKVNGTVGLKLGGEFILGPGVGTEEAAVIAGVKGEFDPIDASFKAIFPVGDPQFNLCTEAAVNLTAGLSLTAKAWLNGWSYEQDITLNALNGTLKYPGSPWDLPTGCNKPEGTPDSLLGPGVSKVSDSTTGSPDQWGHVDGFVPGQKTWVLSTGLVADAVGSPSQFASTNLGLPGDPDLSALAGYPTYDASSYTVTVIPTGSTLHVKYVFASEEYPEFVGSQYNDVMAVYVNGANCAFVPGTSTPVSINTINDHTNSQYYVDNSTGAAGYNTTMDGLTVPLTCSVPVTPGQPATVRIAVADTSDHIYDSAVALVDGGIWTD</sequence>
<comment type="caution">
    <text evidence="5">The sequence shown here is derived from an EMBL/GenBank/DDBJ whole genome shotgun (WGS) entry which is preliminary data.</text>
</comment>
<evidence type="ECO:0000256" key="2">
    <source>
        <dbReference type="ARBA" id="ARBA00023326"/>
    </source>
</evidence>
<dbReference type="RefSeq" id="WP_145862427.1">
    <property type="nucleotide sequence ID" value="NZ_RPFW01000017.1"/>
</dbReference>
<dbReference type="AlphaFoldDB" id="A0A6P2BLJ4"/>
<dbReference type="Proteomes" id="UP000460272">
    <property type="component" value="Unassembled WGS sequence"/>
</dbReference>
<feature type="compositionally biased region" description="Polar residues" evidence="3">
    <location>
        <begin position="318"/>
        <end position="338"/>
    </location>
</feature>
<proteinExistence type="predicted"/>
<evidence type="ECO:0000259" key="4">
    <source>
        <dbReference type="PROSITE" id="PS50853"/>
    </source>
</evidence>